<gene>
    <name evidence="3" type="ORF">HannXRQ_Chr03g0070041</name>
    <name evidence="2" type="ORF">HanXRQr2_Chr03g0106971</name>
</gene>
<organism evidence="3 4">
    <name type="scientific">Helianthus annuus</name>
    <name type="common">Common sunflower</name>
    <dbReference type="NCBI Taxonomy" id="4232"/>
    <lineage>
        <taxon>Eukaryota</taxon>
        <taxon>Viridiplantae</taxon>
        <taxon>Streptophyta</taxon>
        <taxon>Embryophyta</taxon>
        <taxon>Tracheophyta</taxon>
        <taxon>Spermatophyta</taxon>
        <taxon>Magnoliopsida</taxon>
        <taxon>eudicotyledons</taxon>
        <taxon>Gunneridae</taxon>
        <taxon>Pentapetalae</taxon>
        <taxon>asterids</taxon>
        <taxon>campanulids</taxon>
        <taxon>Asterales</taxon>
        <taxon>Asteraceae</taxon>
        <taxon>Asteroideae</taxon>
        <taxon>Heliantheae alliance</taxon>
        <taxon>Heliantheae</taxon>
        <taxon>Helianthus</taxon>
    </lineage>
</organism>
<dbReference type="EMBL" id="CM007892">
    <property type="protein sequence ID" value="OTG30945.1"/>
    <property type="molecule type" value="Genomic_DNA"/>
</dbReference>
<evidence type="ECO:0000313" key="4">
    <source>
        <dbReference type="Proteomes" id="UP000215914"/>
    </source>
</evidence>
<evidence type="ECO:0000313" key="3">
    <source>
        <dbReference type="EMBL" id="OTG30945.1"/>
    </source>
</evidence>
<keyword evidence="1" id="KW-0472">Membrane</keyword>
<keyword evidence="1" id="KW-0812">Transmembrane</keyword>
<keyword evidence="4" id="KW-1185">Reference proteome</keyword>
<evidence type="ECO:0000256" key="1">
    <source>
        <dbReference type="SAM" id="Phobius"/>
    </source>
</evidence>
<dbReference type="AlphaFoldDB" id="A0A251V5U0"/>
<reference evidence="2" key="3">
    <citation type="submission" date="2020-06" db="EMBL/GenBank/DDBJ databases">
        <title>Helianthus annuus Genome sequencing and assembly Release 2.</title>
        <authorList>
            <person name="Gouzy J."/>
            <person name="Langlade N."/>
            <person name="Munos S."/>
        </authorList>
    </citation>
    <scope>NUCLEOTIDE SEQUENCE</scope>
    <source>
        <tissue evidence="2">Leaves</tissue>
    </source>
</reference>
<feature type="transmembrane region" description="Helical" evidence="1">
    <location>
        <begin position="33"/>
        <end position="50"/>
    </location>
</feature>
<reference evidence="2 4" key="1">
    <citation type="journal article" date="2017" name="Nature">
        <title>The sunflower genome provides insights into oil metabolism, flowering and Asterid evolution.</title>
        <authorList>
            <person name="Badouin H."/>
            <person name="Gouzy J."/>
            <person name="Grassa C.J."/>
            <person name="Murat F."/>
            <person name="Staton S.E."/>
            <person name="Cottret L."/>
            <person name="Lelandais-Briere C."/>
            <person name="Owens G.L."/>
            <person name="Carrere S."/>
            <person name="Mayjonade B."/>
            <person name="Legrand L."/>
            <person name="Gill N."/>
            <person name="Kane N.C."/>
            <person name="Bowers J.E."/>
            <person name="Hubner S."/>
            <person name="Bellec A."/>
            <person name="Berard A."/>
            <person name="Berges H."/>
            <person name="Blanchet N."/>
            <person name="Boniface M.C."/>
            <person name="Brunel D."/>
            <person name="Catrice O."/>
            <person name="Chaidir N."/>
            <person name="Claudel C."/>
            <person name="Donnadieu C."/>
            <person name="Faraut T."/>
            <person name="Fievet G."/>
            <person name="Helmstetter N."/>
            <person name="King M."/>
            <person name="Knapp S.J."/>
            <person name="Lai Z."/>
            <person name="Le Paslier M.C."/>
            <person name="Lippi Y."/>
            <person name="Lorenzon L."/>
            <person name="Mandel J.R."/>
            <person name="Marage G."/>
            <person name="Marchand G."/>
            <person name="Marquand E."/>
            <person name="Bret-Mestries E."/>
            <person name="Morien E."/>
            <person name="Nambeesan S."/>
            <person name="Nguyen T."/>
            <person name="Pegot-Espagnet P."/>
            <person name="Pouilly N."/>
            <person name="Raftis F."/>
            <person name="Sallet E."/>
            <person name="Schiex T."/>
            <person name="Thomas J."/>
            <person name="Vandecasteele C."/>
            <person name="Vares D."/>
            <person name="Vear F."/>
            <person name="Vautrin S."/>
            <person name="Crespi M."/>
            <person name="Mangin B."/>
            <person name="Burke J.M."/>
            <person name="Salse J."/>
            <person name="Munos S."/>
            <person name="Vincourt P."/>
            <person name="Rieseberg L.H."/>
            <person name="Langlade N.B."/>
        </authorList>
    </citation>
    <scope>NUCLEOTIDE SEQUENCE [LARGE SCALE GENOMIC DNA]</scope>
    <source>
        <strain evidence="4">cv. SF193</strain>
        <tissue evidence="2">Leaves</tissue>
    </source>
</reference>
<keyword evidence="1" id="KW-1133">Transmembrane helix</keyword>
<dbReference type="Proteomes" id="UP000215914">
    <property type="component" value="Chromosome 3"/>
</dbReference>
<evidence type="ECO:0000313" key="2">
    <source>
        <dbReference type="EMBL" id="KAF5814125.1"/>
    </source>
</evidence>
<reference evidence="3" key="2">
    <citation type="submission" date="2017-02" db="EMBL/GenBank/DDBJ databases">
        <title>Sunflower complete genome.</title>
        <authorList>
            <person name="Langlade N."/>
            <person name="Munos S."/>
        </authorList>
    </citation>
    <scope>NUCLEOTIDE SEQUENCE [LARGE SCALE GENOMIC DNA]</scope>
    <source>
        <tissue evidence="3">Leaves</tissue>
    </source>
</reference>
<dbReference type="Gramene" id="mRNA:HanXRQr2_Chr03g0106971">
    <property type="protein sequence ID" value="mRNA:HanXRQr2_Chr03g0106971"/>
    <property type="gene ID" value="HanXRQr2_Chr03g0106971"/>
</dbReference>
<accession>A0A251V5U0</accession>
<sequence length="51" mass="5922">MLFQQKSVVVSGEVDNFPAIVKVDDFDDVTHCITFSFYLSLYMWVLLSIFI</sequence>
<name>A0A251V5U0_HELAN</name>
<proteinExistence type="predicted"/>
<dbReference type="InParanoid" id="A0A251V5U0"/>
<dbReference type="EMBL" id="MNCJ02000318">
    <property type="protein sequence ID" value="KAF5814125.1"/>
    <property type="molecule type" value="Genomic_DNA"/>
</dbReference>
<protein>
    <submittedName>
        <fullName evidence="3">Uncharacterized protein</fullName>
    </submittedName>
</protein>